<reference evidence="2 3" key="1">
    <citation type="submission" date="2018-03" db="EMBL/GenBank/DDBJ databases">
        <title>Whole genome analyses suggest that Burkholderia sensu lato contains two further novel genera in the rhizoxinica-symbiotica group Mycetohabitans gen. nov., and Trinickia gen. nov.: implications for the evolution of diazotrophy and nodulation in the Burkholderiaceae.</title>
        <authorList>
            <person name="Estrada De Los Santos P."/>
            <person name="Palmer M."/>
            <person name="Chavez-Ramirez B."/>
            <person name="Steenkamp E.T."/>
            <person name="Hirsch A.M."/>
            <person name="Manyaka P."/>
            <person name="Maluk M."/>
            <person name="Lafos M."/>
            <person name="Crook M."/>
            <person name="Gross E."/>
            <person name="Simon M.F."/>
            <person name="Bueno Dos Reis Junior F."/>
            <person name="Poole P.S."/>
            <person name="Venter S.N."/>
            <person name="James E.K."/>
        </authorList>
    </citation>
    <scope>NUCLEOTIDE SEQUENCE [LARGE SCALE GENOMIC DNA]</scope>
    <source>
        <strain evidence="2 3">JPY-366</strain>
    </source>
</reference>
<sequence length="78" mass="8490">MIQADTVRPGRDSTICRTFPREPQPTNGKRKTQRLPSNCALLADASRITKHGWLIVKISGTVKATVGGASGTERTRLD</sequence>
<protein>
    <submittedName>
        <fullName evidence="2">Uncharacterized protein</fullName>
    </submittedName>
</protein>
<dbReference type="Proteomes" id="UP000240638">
    <property type="component" value="Unassembled WGS sequence"/>
</dbReference>
<evidence type="ECO:0000313" key="2">
    <source>
        <dbReference type="EMBL" id="PTB17843.1"/>
    </source>
</evidence>
<evidence type="ECO:0000256" key="1">
    <source>
        <dbReference type="SAM" id="MobiDB-lite"/>
    </source>
</evidence>
<comment type="caution">
    <text evidence="2">The sequence shown here is derived from an EMBL/GenBank/DDBJ whole genome shotgun (WGS) entry which is preliminary data.</text>
</comment>
<feature type="region of interest" description="Disordered" evidence="1">
    <location>
        <begin position="1"/>
        <end position="35"/>
    </location>
</feature>
<gene>
    <name evidence="2" type="ORF">C9I57_25275</name>
</gene>
<name>A0A2T3XMV1_9BURK</name>
<evidence type="ECO:0000313" key="3">
    <source>
        <dbReference type="Proteomes" id="UP000240638"/>
    </source>
</evidence>
<dbReference type="EMBL" id="PYUC01000015">
    <property type="protein sequence ID" value="PTB17843.1"/>
    <property type="molecule type" value="Genomic_DNA"/>
</dbReference>
<organism evidence="2 3">
    <name type="scientific">Trinickia symbiotica</name>
    <dbReference type="NCBI Taxonomy" id="863227"/>
    <lineage>
        <taxon>Bacteria</taxon>
        <taxon>Pseudomonadati</taxon>
        <taxon>Pseudomonadota</taxon>
        <taxon>Betaproteobacteria</taxon>
        <taxon>Burkholderiales</taxon>
        <taxon>Burkholderiaceae</taxon>
        <taxon>Trinickia</taxon>
    </lineage>
</organism>
<proteinExistence type="predicted"/>
<accession>A0A2T3XMV1</accession>
<dbReference type="AlphaFoldDB" id="A0A2T3XMV1"/>